<evidence type="ECO:0000313" key="3">
    <source>
        <dbReference type="EMBL" id="SDL31812.1"/>
    </source>
</evidence>
<evidence type="ECO:0000256" key="2">
    <source>
        <dbReference type="SAM" id="Phobius"/>
    </source>
</evidence>
<gene>
    <name evidence="3" type="ORF">SAMN05216298_3385</name>
</gene>
<dbReference type="InterPro" id="IPR038332">
    <property type="entry name" value="PPE_sf"/>
</dbReference>
<protein>
    <submittedName>
        <fullName evidence="3">PPE-repeat protein</fullName>
    </submittedName>
</protein>
<reference evidence="4" key="1">
    <citation type="submission" date="2016-10" db="EMBL/GenBank/DDBJ databases">
        <authorList>
            <person name="Varghese N."/>
            <person name="Submissions S."/>
        </authorList>
    </citation>
    <scope>NUCLEOTIDE SEQUENCE [LARGE SCALE GENOMIC DNA]</scope>
    <source>
        <strain evidence="4">CGMCC 4.3147</strain>
    </source>
</reference>
<feature type="transmembrane region" description="Helical" evidence="2">
    <location>
        <begin position="148"/>
        <end position="175"/>
    </location>
</feature>
<proteinExistence type="predicted"/>
<evidence type="ECO:0000313" key="4">
    <source>
        <dbReference type="Proteomes" id="UP000198662"/>
    </source>
</evidence>
<keyword evidence="2" id="KW-1133">Transmembrane helix</keyword>
<organism evidence="3 4">
    <name type="scientific">Glycomyces sambucus</name>
    <dbReference type="NCBI Taxonomy" id="380244"/>
    <lineage>
        <taxon>Bacteria</taxon>
        <taxon>Bacillati</taxon>
        <taxon>Actinomycetota</taxon>
        <taxon>Actinomycetes</taxon>
        <taxon>Glycomycetales</taxon>
        <taxon>Glycomycetaceae</taxon>
        <taxon>Glycomyces</taxon>
    </lineage>
</organism>
<dbReference type="EMBL" id="FNGF01000005">
    <property type="protein sequence ID" value="SDL31812.1"/>
    <property type="molecule type" value="Genomic_DNA"/>
</dbReference>
<dbReference type="AlphaFoldDB" id="A0A1G9J3B7"/>
<keyword evidence="2" id="KW-0812">Transmembrane</keyword>
<evidence type="ECO:0000256" key="1">
    <source>
        <dbReference type="SAM" id="MobiDB-lite"/>
    </source>
</evidence>
<feature type="compositionally biased region" description="Low complexity" evidence="1">
    <location>
        <begin position="320"/>
        <end position="359"/>
    </location>
</feature>
<name>A0A1G9J3B7_9ACTN</name>
<keyword evidence="4" id="KW-1185">Reference proteome</keyword>
<dbReference type="RefSeq" id="WP_091051656.1">
    <property type="nucleotide sequence ID" value="NZ_FNGF01000005.1"/>
</dbReference>
<accession>A0A1G9J3B7</accession>
<keyword evidence="2" id="KW-0472">Membrane</keyword>
<dbReference type="OrthoDB" id="3474154at2"/>
<dbReference type="Gene3D" id="1.20.1260.20">
    <property type="entry name" value="PPE superfamily"/>
    <property type="match status" value="1"/>
</dbReference>
<sequence length="477" mass="49270">MSTGQSLYEAGEEMSPYYNGVIKSCAVAIAPPAVVFGLAVQAMATSIYLNQCNPGDILKAAGAWVSLAEKNMEAAEELQAEVDTVNDGNWKGDDADAFREAAGNVKSQLQQLAVTAFLIGAQLLAFSVMLTVYWLFLTACTIVMDAFLAAYLAALAGVLTAPGAPAIMASAQAVATSLVASMKSIEAYLIAVSTGCAALTGGLTAVTFGFQKVQGNPVDPLDIAGAGLANMLEGFLVYGINVATMTPGGRHAGVTDAMHVFQGVSAIFPTYKGDGETGALFEGGGPALGIPDSLLNLWEDHAPDRFTNPETIEWRLTPVPSGGPSPRSSSWSRCSRWRSPGSGTWSSGPRPAAAGPTGPQWSRKQVSPAAGTRSAPGSSPPTAAGPRPRSTSRSTAGAPRARSSTRSSSDPLRCIRTGGAGRGPGRPAPAPASTWRPSWPWSPSWCSPSCSPCWSSAAGPGRRRILGAVARASQLVR</sequence>
<feature type="transmembrane region" description="Helical" evidence="2">
    <location>
        <begin position="187"/>
        <end position="210"/>
    </location>
</feature>
<feature type="compositionally biased region" description="Low complexity" evidence="1">
    <location>
        <begin position="367"/>
        <end position="409"/>
    </location>
</feature>
<feature type="transmembrane region" description="Helical" evidence="2">
    <location>
        <begin position="112"/>
        <end position="136"/>
    </location>
</feature>
<feature type="transmembrane region" description="Helical" evidence="2">
    <location>
        <begin position="20"/>
        <end position="40"/>
    </location>
</feature>
<dbReference type="SUPFAM" id="SSF140459">
    <property type="entry name" value="PE/PPE dimer-like"/>
    <property type="match status" value="1"/>
</dbReference>
<feature type="region of interest" description="Disordered" evidence="1">
    <location>
        <begin position="309"/>
        <end position="437"/>
    </location>
</feature>
<dbReference type="STRING" id="380244.SAMN05216298_3385"/>
<dbReference type="Proteomes" id="UP000198662">
    <property type="component" value="Unassembled WGS sequence"/>
</dbReference>